<name>A0ABS3QIS2_9BACT</name>
<proteinExistence type="predicted"/>
<dbReference type="Pfam" id="PF21601">
    <property type="entry name" value="GldM_2nd"/>
    <property type="match status" value="1"/>
</dbReference>
<accession>A0ABS3QIS2</accession>
<dbReference type="InterPro" id="IPR048405">
    <property type="entry name" value="GldM_Ig-like-1"/>
</dbReference>
<protein>
    <recommendedName>
        <fullName evidence="1">Gliding motility-associated protein GldM first immunoglobulin-like domain-containing protein</fullName>
    </recommendedName>
</protein>
<comment type="caution">
    <text evidence="2">The sequence shown here is derived from an EMBL/GenBank/DDBJ whole genome shotgun (WGS) entry which is preliminary data.</text>
</comment>
<dbReference type="EMBL" id="JAGETZ010000009">
    <property type="protein sequence ID" value="MBO2011143.1"/>
    <property type="molecule type" value="Genomic_DNA"/>
</dbReference>
<reference evidence="2 3" key="1">
    <citation type="submission" date="2021-03" db="EMBL/GenBank/DDBJ databases">
        <authorList>
            <person name="Kim M.K."/>
        </authorList>
    </citation>
    <scope>NUCLEOTIDE SEQUENCE [LARGE SCALE GENOMIC DNA]</scope>
    <source>
        <strain evidence="2 3">BT442</strain>
    </source>
</reference>
<evidence type="ECO:0000313" key="2">
    <source>
        <dbReference type="EMBL" id="MBO2011143.1"/>
    </source>
</evidence>
<dbReference type="RefSeq" id="WP_208176833.1">
    <property type="nucleotide sequence ID" value="NZ_JAGETZ010000009.1"/>
</dbReference>
<dbReference type="Proteomes" id="UP000664369">
    <property type="component" value="Unassembled WGS sequence"/>
</dbReference>
<evidence type="ECO:0000313" key="3">
    <source>
        <dbReference type="Proteomes" id="UP000664369"/>
    </source>
</evidence>
<evidence type="ECO:0000259" key="1">
    <source>
        <dbReference type="Pfam" id="PF21601"/>
    </source>
</evidence>
<feature type="domain" description="Gliding motility-associated protein GldM first immunoglobulin-like" evidence="1">
    <location>
        <begin position="215"/>
        <end position="313"/>
    </location>
</feature>
<sequence>MGYFLTNMKINNRFLTVCFVAILSGAGVFLHRGQAQNAVILEKIVALEARLAANNQQGAREMANTVYGISVAVSKNQNQVRDVVVLKESQQILSRAKYIVDTLHLFQQALRAAAHETSAGALHRPDVATQPGQITEEQLTRQLDQYTAFIRIFIPEVPALTQAGPEETTWFYAEHAPIASALASLTRLEAQVRHQTAEALNRQAQKVGSGCCMCFDKIGAIAVAASNTVAPGGNYKAQLFLTQAASSLRPIMSAEGKAIAVQPNGWGLVEIQVPPLQPNQPDTVRAHWRGLIQVRTSTSDTTFQVNVPYSIVKQPAR</sequence>
<gene>
    <name evidence="2" type="ORF">J4E00_18925</name>
</gene>
<keyword evidence="3" id="KW-1185">Reference proteome</keyword>
<organism evidence="2 3">
    <name type="scientific">Hymenobacter negativus</name>
    <dbReference type="NCBI Taxonomy" id="2795026"/>
    <lineage>
        <taxon>Bacteria</taxon>
        <taxon>Pseudomonadati</taxon>
        <taxon>Bacteroidota</taxon>
        <taxon>Cytophagia</taxon>
        <taxon>Cytophagales</taxon>
        <taxon>Hymenobacteraceae</taxon>
        <taxon>Hymenobacter</taxon>
    </lineage>
</organism>